<evidence type="ECO:0000256" key="5">
    <source>
        <dbReference type="SAM" id="MobiDB-lite"/>
    </source>
</evidence>
<dbReference type="Pfam" id="PF00171">
    <property type="entry name" value="Aldedh"/>
    <property type="match status" value="1"/>
</dbReference>
<dbReference type="RefSeq" id="WP_222578897.1">
    <property type="nucleotide sequence ID" value="NZ_JAHVHU010000004.1"/>
</dbReference>
<reference evidence="7" key="1">
    <citation type="submission" date="2021-06" db="EMBL/GenBank/DDBJ databases">
        <title>44 bacteria genomes isolated from Dapeng, Shenzhen.</title>
        <authorList>
            <person name="Zheng W."/>
            <person name="Yu S."/>
            <person name="Huang Y."/>
        </authorList>
    </citation>
    <scope>NUCLEOTIDE SEQUENCE</scope>
    <source>
        <strain evidence="7">DP5N28-2</strain>
    </source>
</reference>
<dbReference type="NCBIfam" id="NF009725">
    <property type="entry name" value="PRK13252.1"/>
    <property type="match status" value="1"/>
</dbReference>
<dbReference type="GO" id="GO:0008802">
    <property type="term" value="F:betaine-aldehyde dehydrogenase (NAD+) activity"/>
    <property type="evidence" value="ECO:0007669"/>
    <property type="project" value="UniProtKB-EC"/>
</dbReference>
<keyword evidence="8" id="KW-1185">Reference proteome</keyword>
<evidence type="ECO:0000256" key="2">
    <source>
        <dbReference type="ARBA" id="ARBA00023002"/>
    </source>
</evidence>
<dbReference type="InterPro" id="IPR029510">
    <property type="entry name" value="Ald_DH_CS_GLU"/>
</dbReference>
<dbReference type="SUPFAM" id="SSF53720">
    <property type="entry name" value="ALDH-like"/>
    <property type="match status" value="1"/>
</dbReference>
<dbReference type="Gene3D" id="3.40.605.10">
    <property type="entry name" value="Aldehyde Dehydrogenase, Chain A, domain 1"/>
    <property type="match status" value="1"/>
</dbReference>
<sequence>MLYYNGQRQTGTSNHSIENINPANGQIIGTIQTASEDDVQKAIESAKSGFRIWSAMSPTERGRILRKAAELLRSKNDEIARIEVEDTGKPISEALEVDIHSGADALEYYGGIAASLHGEHYDLGASFAYTRREPLGICAGIGAWNYPIQIACWKSAPALACGNAMIFKPAELTPRSAVLLAEIYSEAGLPDGVFNIIQGEAEVGQLLTRHPDIRKVSLTGEVGTGKKVMADAAGSLKHVTLELGGKSPLIIFDDADIDEAVNGALLANFYTQGEICSNGTRVYVAQSIKTEFLKKLIDKTKLLKTGDPMDIKTQVGALISREHFEKVLTYIDKGKEEATLLYGGERFEGDQGECKDGYFISPAIFETDDESACIVREEIFGPVMTVLPFTEETEVVRKANDTIYGLAAGVFTRDLKRAHRVVQQLEAGMCWINNYNVTPVEIPFGPYKQSGFGKENGLVTLDAYSQLKTVYVEMDKIDSPY</sequence>
<dbReference type="FunFam" id="3.40.309.10:FF:000012">
    <property type="entry name" value="Betaine aldehyde dehydrogenase"/>
    <property type="match status" value="1"/>
</dbReference>
<evidence type="ECO:0000256" key="4">
    <source>
        <dbReference type="RuleBase" id="RU003345"/>
    </source>
</evidence>
<dbReference type="InterPro" id="IPR016163">
    <property type="entry name" value="Ald_DH_C"/>
</dbReference>
<dbReference type="InterPro" id="IPR016160">
    <property type="entry name" value="Ald_DH_CS_CYS"/>
</dbReference>
<name>A0A953HT13_9BACT</name>
<dbReference type="Proteomes" id="UP000753961">
    <property type="component" value="Unassembled WGS sequence"/>
</dbReference>
<keyword evidence="2 4" id="KW-0560">Oxidoreductase</keyword>
<dbReference type="InterPro" id="IPR015590">
    <property type="entry name" value="Aldehyde_DH_dom"/>
</dbReference>
<feature type="domain" description="Aldehyde dehydrogenase" evidence="6">
    <location>
        <begin position="13"/>
        <end position="470"/>
    </location>
</feature>
<comment type="caution">
    <text evidence="7">The sequence shown here is derived from an EMBL/GenBank/DDBJ whole genome shotgun (WGS) entry which is preliminary data.</text>
</comment>
<comment type="similarity">
    <text evidence="1 4">Belongs to the aldehyde dehydrogenase family.</text>
</comment>
<dbReference type="InterPro" id="IPR016162">
    <property type="entry name" value="Ald_DH_N"/>
</dbReference>
<dbReference type="CDD" id="cd07090">
    <property type="entry name" value="ALDH_F9_TMBADH"/>
    <property type="match status" value="1"/>
</dbReference>
<dbReference type="PANTHER" id="PTHR11699">
    <property type="entry name" value="ALDEHYDE DEHYDROGENASE-RELATED"/>
    <property type="match status" value="1"/>
</dbReference>
<gene>
    <name evidence="7" type="primary">betB</name>
    <name evidence="7" type="ORF">KUV50_04465</name>
</gene>
<dbReference type="PROSITE" id="PS00070">
    <property type="entry name" value="ALDEHYDE_DEHYDR_CYS"/>
    <property type="match status" value="1"/>
</dbReference>
<evidence type="ECO:0000256" key="3">
    <source>
        <dbReference type="PROSITE-ProRule" id="PRU10007"/>
    </source>
</evidence>
<organism evidence="7 8">
    <name type="scientific">Membranihabitans marinus</name>
    <dbReference type="NCBI Taxonomy" id="1227546"/>
    <lineage>
        <taxon>Bacteria</taxon>
        <taxon>Pseudomonadati</taxon>
        <taxon>Bacteroidota</taxon>
        <taxon>Saprospiria</taxon>
        <taxon>Saprospirales</taxon>
        <taxon>Saprospiraceae</taxon>
        <taxon>Membranihabitans</taxon>
    </lineage>
</organism>
<dbReference type="FunFam" id="3.40.605.10:FF:000007">
    <property type="entry name" value="NAD/NADP-dependent betaine aldehyde dehydrogenase"/>
    <property type="match status" value="1"/>
</dbReference>
<dbReference type="EMBL" id="JAHVHU010000004">
    <property type="protein sequence ID" value="MBY5957378.1"/>
    <property type="molecule type" value="Genomic_DNA"/>
</dbReference>
<feature type="region of interest" description="Disordered" evidence="5">
    <location>
        <begin position="1"/>
        <end position="21"/>
    </location>
</feature>
<proteinExistence type="inferred from homology"/>
<accession>A0A953HT13</accession>
<protein>
    <submittedName>
        <fullName evidence="7">Betaine-aldehyde dehydrogenase</fullName>
        <ecNumber evidence="7">1.2.1.8</ecNumber>
    </submittedName>
</protein>
<dbReference type="Gene3D" id="3.40.309.10">
    <property type="entry name" value="Aldehyde Dehydrogenase, Chain A, domain 2"/>
    <property type="match status" value="1"/>
</dbReference>
<dbReference type="PROSITE" id="PS00687">
    <property type="entry name" value="ALDEHYDE_DEHYDR_GLU"/>
    <property type="match status" value="1"/>
</dbReference>
<evidence type="ECO:0000313" key="7">
    <source>
        <dbReference type="EMBL" id="MBY5957378.1"/>
    </source>
</evidence>
<evidence type="ECO:0000259" key="6">
    <source>
        <dbReference type="Pfam" id="PF00171"/>
    </source>
</evidence>
<dbReference type="EC" id="1.2.1.8" evidence="7"/>
<dbReference type="InterPro" id="IPR016161">
    <property type="entry name" value="Ald_DH/histidinol_DH"/>
</dbReference>
<evidence type="ECO:0000313" key="8">
    <source>
        <dbReference type="Proteomes" id="UP000753961"/>
    </source>
</evidence>
<dbReference type="AlphaFoldDB" id="A0A953HT13"/>
<feature type="active site" evidence="3">
    <location>
        <position position="242"/>
    </location>
</feature>
<evidence type="ECO:0000256" key="1">
    <source>
        <dbReference type="ARBA" id="ARBA00009986"/>
    </source>
</evidence>